<name>Q7MAQ3_WOLSU</name>
<feature type="transmembrane region" description="Helical" evidence="8">
    <location>
        <begin position="6"/>
        <end position="21"/>
    </location>
</feature>
<dbReference type="GO" id="GO:0055085">
    <property type="term" value="P:transmembrane transport"/>
    <property type="evidence" value="ECO:0007669"/>
    <property type="project" value="InterPro"/>
</dbReference>
<organism evidence="10">
    <name type="scientific">Wolinella succinogenes (strain ATCC 29543 / DSM 1740 / CCUG 13145 / JCM 31913 / LMG 7466 / NCTC 11488 / FDC 602W)</name>
    <name type="common">Vibrio succinogenes</name>
    <dbReference type="NCBI Taxonomy" id="273121"/>
    <lineage>
        <taxon>Bacteria</taxon>
        <taxon>Pseudomonadati</taxon>
        <taxon>Campylobacterota</taxon>
        <taxon>Epsilonproteobacteria</taxon>
        <taxon>Campylobacterales</taxon>
        <taxon>Helicobacteraceae</taxon>
        <taxon>Wolinella</taxon>
    </lineage>
</organism>
<keyword evidence="3" id="KW-0813">Transport</keyword>
<protein>
    <submittedName>
        <fullName evidence="9">LIN0826 PROTEIN</fullName>
    </submittedName>
</protein>
<dbReference type="Proteomes" id="UP000000422">
    <property type="component" value="Chromosome"/>
</dbReference>
<evidence type="ECO:0000313" key="10">
    <source>
        <dbReference type="Proteomes" id="UP000000422"/>
    </source>
</evidence>
<feature type="transmembrane region" description="Helical" evidence="8">
    <location>
        <begin position="187"/>
        <end position="206"/>
    </location>
</feature>
<evidence type="ECO:0000256" key="5">
    <source>
        <dbReference type="ARBA" id="ARBA00022692"/>
    </source>
</evidence>
<proteinExistence type="inferred from homology"/>
<evidence type="ECO:0000256" key="7">
    <source>
        <dbReference type="ARBA" id="ARBA00023136"/>
    </source>
</evidence>
<dbReference type="GO" id="GO:0005886">
    <property type="term" value="C:plasma membrane"/>
    <property type="evidence" value="ECO:0007669"/>
    <property type="project" value="UniProtKB-SubCell"/>
</dbReference>
<evidence type="ECO:0000256" key="2">
    <source>
        <dbReference type="ARBA" id="ARBA00010145"/>
    </source>
</evidence>
<feature type="transmembrane region" description="Helical" evidence="8">
    <location>
        <begin position="122"/>
        <end position="143"/>
    </location>
</feature>
<sequence length="306" mass="34055">MQAALVTMGIIYLFAVLGFWAKRRFKERFHEATLTLVVVYLLHPFLAFWGLTRQSLSYESFSLPVIYFVIITVVSFLSLGLGKIYLQDPKDQSILAVNSVAGNVANIGIPLVLAVLGEEGVYHASLLTIANIFYLYTFGVFFYSRGSFSLKESFFNIFKLPVIWASMAAIFVNYFELPIPSSAQAPLQMGAYAGLVIQLILFGAYLCRIDFQQTNQQLLWMSTGIKTFVLPLASCFIIVLLPLSPVAKVVLFLELAVPMAVNNVNLASLYDCKPKQVAIGVLASSVLFAVLLPLYLWVAHRYIGDF</sequence>
<evidence type="ECO:0000256" key="1">
    <source>
        <dbReference type="ARBA" id="ARBA00004651"/>
    </source>
</evidence>
<dbReference type="EMBL" id="BX571657">
    <property type="protein sequence ID" value="CAE09266.1"/>
    <property type="molecule type" value="Genomic_DNA"/>
</dbReference>
<dbReference type="STRING" id="273121.WS0099"/>
<reference evidence="9 10" key="1">
    <citation type="journal article" date="2003" name="Proc. Natl. Acad. Sci. U.S.A.">
        <title>Complete genome sequence and analysis of Wolinella succinogenes.</title>
        <authorList>
            <person name="Baar C."/>
            <person name="Eppinger M."/>
            <person name="Raddatz G."/>
            <person name="Simon JM."/>
            <person name="Lanz C."/>
            <person name="Klimmek O."/>
            <person name="Nandakumar R."/>
            <person name="Gross R."/>
            <person name="Rosinus A."/>
            <person name="Keller H."/>
            <person name="Jagtap P."/>
            <person name="Linke B."/>
            <person name="Meyer F."/>
            <person name="Lederer H."/>
            <person name="Schuster S.C."/>
        </authorList>
    </citation>
    <scope>NUCLEOTIDE SEQUENCE [LARGE SCALE GENOMIC DNA]</scope>
    <source>
        <strain evidence="10">ATCC 29543 / DSM 1740 / CCUG 13145 / JCM 31913 / LMG 7466 / NCTC 11488 / FDC 602W</strain>
    </source>
</reference>
<dbReference type="PANTHER" id="PTHR36838">
    <property type="entry name" value="AUXIN EFFLUX CARRIER FAMILY PROTEIN"/>
    <property type="match status" value="1"/>
</dbReference>
<evidence type="ECO:0000256" key="8">
    <source>
        <dbReference type="SAM" id="Phobius"/>
    </source>
</evidence>
<dbReference type="KEGG" id="wsu:WS0099"/>
<comment type="subcellular location">
    <subcellularLocation>
        <location evidence="1">Cell membrane</location>
        <topology evidence="1">Multi-pass membrane protein</topology>
    </subcellularLocation>
</comment>
<feature type="transmembrane region" description="Helical" evidence="8">
    <location>
        <begin position="277"/>
        <end position="298"/>
    </location>
</feature>
<feature type="transmembrane region" description="Helical" evidence="8">
    <location>
        <begin position="33"/>
        <end position="52"/>
    </location>
</feature>
<accession>Q7MAQ3</accession>
<dbReference type="InterPro" id="IPR004776">
    <property type="entry name" value="Mem_transp_PIN-like"/>
</dbReference>
<feature type="transmembrane region" description="Helical" evidence="8">
    <location>
        <begin position="218"/>
        <end position="243"/>
    </location>
</feature>
<dbReference type="RefSeq" id="WP_011138066.1">
    <property type="nucleotide sequence ID" value="NC_005090.1"/>
</dbReference>
<evidence type="ECO:0000256" key="6">
    <source>
        <dbReference type="ARBA" id="ARBA00022989"/>
    </source>
</evidence>
<dbReference type="PANTHER" id="PTHR36838:SF3">
    <property type="entry name" value="TRANSPORTER AUXIN EFFLUX CARRIER EC FAMILY"/>
    <property type="match status" value="1"/>
</dbReference>
<feature type="transmembrane region" description="Helical" evidence="8">
    <location>
        <begin position="64"/>
        <end position="82"/>
    </location>
</feature>
<evidence type="ECO:0000256" key="3">
    <source>
        <dbReference type="ARBA" id="ARBA00022448"/>
    </source>
</evidence>
<keyword evidence="5 8" id="KW-0812">Transmembrane</keyword>
<keyword evidence="7 8" id="KW-0472">Membrane</keyword>
<dbReference type="InterPro" id="IPR038770">
    <property type="entry name" value="Na+/solute_symporter_sf"/>
</dbReference>
<feature type="transmembrane region" description="Helical" evidence="8">
    <location>
        <begin position="155"/>
        <end position="175"/>
    </location>
</feature>
<keyword evidence="4" id="KW-1003">Cell membrane</keyword>
<dbReference type="eggNOG" id="COG0679">
    <property type="taxonomic scope" value="Bacteria"/>
</dbReference>
<comment type="similarity">
    <text evidence="2">Belongs to the auxin efflux carrier (TC 2.A.69) family.</text>
</comment>
<evidence type="ECO:0000313" key="9">
    <source>
        <dbReference type="EMBL" id="CAE09266.1"/>
    </source>
</evidence>
<gene>
    <name evidence="9" type="ordered locus">WS0099</name>
</gene>
<evidence type="ECO:0000256" key="4">
    <source>
        <dbReference type="ARBA" id="ARBA00022475"/>
    </source>
</evidence>
<dbReference type="AlphaFoldDB" id="Q7MAQ3"/>
<feature type="transmembrane region" description="Helical" evidence="8">
    <location>
        <begin position="94"/>
        <end position="116"/>
    </location>
</feature>
<dbReference type="Gene3D" id="1.20.1530.20">
    <property type="match status" value="1"/>
</dbReference>
<keyword evidence="10" id="KW-1185">Reference proteome</keyword>
<feature type="transmembrane region" description="Helical" evidence="8">
    <location>
        <begin position="249"/>
        <end position="270"/>
    </location>
</feature>
<dbReference type="Pfam" id="PF03547">
    <property type="entry name" value="Mem_trans"/>
    <property type="match status" value="1"/>
</dbReference>
<dbReference type="HOGENOM" id="CLU_056175_4_3_7"/>
<keyword evidence="6 8" id="KW-1133">Transmembrane helix</keyword>